<protein>
    <submittedName>
        <fullName evidence="2">Uncharacterized protein</fullName>
    </submittedName>
</protein>
<accession>A0A7J6QHW7</accession>
<reference evidence="2 3" key="1">
    <citation type="submission" date="2020-04" db="EMBL/GenBank/DDBJ databases">
        <title>Perkinsus olseni comparative genomics.</title>
        <authorList>
            <person name="Bogema D.R."/>
        </authorList>
    </citation>
    <scope>NUCLEOTIDE SEQUENCE [LARGE SCALE GENOMIC DNA]</scope>
    <source>
        <strain evidence="2 3">ATCC PRA-207</strain>
    </source>
</reference>
<dbReference type="Proteomes" id="UP000553632">
    <property type="component" value="Unassembled WGS sequence"/>
</dbReference>
<evidence type="ECO:0000313" key="2">
    <source>
        <dbReference type="EMBL" id="KAF4707827.1"/>
    </source>
</evidence>
<feature type="compositionally biased region" description="Low complexity" evidence="1">
    <location>
        <begin position="216"/>
        <end position="227"/>
    </location>
</feature>
<sequence length="934" mass="103246">MISSIFARGKKVDKIKQGRYYGTVSTAIGTLEWIEMNVVSSADDDVKAWFLFGNSNKRVRMPREPLEAKRREHTTIALKRKLGHSYIQISMGESETIPSNNCWGFGKKKEYVTKLRPVYEKFSIAQNLILTALFRLCRTSDNWVIFFGNEGLRENVERVSSPVIMKRQHRHAEEPSSTTTDGVLDPITPVRSTLQAPGHVTGATNHDTLRETPAMSTEDTPSPSTTEAVTENPPGAGVNKMEPGLYYGAATTTIGTLEWIEMNVLLSADDDVKAWFLFGNSNEKVRMPREPHEAKRREHATIALKRKRGHYHIQVFVGESETIPSSNCWGFRKKKKYLTELRPVYDKFSIAQNLAVTSLFHLCRTSDNWVIFFGSEGIRENVVKVSSPVIIKRQHMHVEEPSARITEGVLDPRTPVRSTLKAPGHVTGATNDDTLRETPVMSTEATPSPSTTADVTAVTENPSGEVVNKMEPGLYYGVTSTFGTVGWIEMTVLASTSEDINAWFIFGNSTMSDRMPREEDTTVVLKRKSLGGKIQATIKYELYTITRRNCWALSTQLTSVTMLSRVYSTFSMKPDSQLTPSLHICWTNEHWVLFLESPSRCQRRVIGGCSPVVMSVKGDQQRTSPVVAAGSMVEENEPSLEASAVIRAVDEENEGRVAGADNNYNPPRDASMTTMHEADPLTTPSTTATGTLPVPTIDWFAPSSTGQQSHETDSHQSSPTATTAPMMTPAIGWYFNEQTTEQLTEVSLKISVGARQSLEASLILFCTTARCSQSTLGNDKPRYFDRTSLGTAYGLAFTPPILSLTRIDESCFVYDTAGRRDGREIVEAFKLAGDIFEIRNFFAATTVMCWSPGSAAWNLLLGLTIDSQGEVFSDCAIQLLYTDKAFPDESSDGIEQLAETPQGTADGRVLGRRSASATTRDEGATPAKRARTGL</sequence>
<feature type="region of interest" description="Disordered" evidence="1">
    <location>
        <begin position="896"/>
        <end position="934"/>
    </location>
</feature>
<keyword evidence="3" id="KW-1185">Reference proteome</keyword>
<comment type="caution">
    <text evidence="2">The sequence shown here is derived from an EMBL/GenBank/DDBJ whole genome shotgun (WGS) entry which is preliminary data.</text>
</comment>
<feature type="region of interest" description="Disordered" evidence="1">
    <location>
        <begin position="165"/>
        <end position="240"/>
    </location>
</feature>
<evidence type="ECO:0000256" key="1">
    <source>
        <dbReference type="SAM" id="MobiDB-lite"/>
    </source>
</evidence>
<proteinExistence type="predicted"/>
<gene>
    <name evidence="2" type="ORF">FOZ63_021468</name>
</gene>
<name>A0A7J6QHW7_PEROL</name>
<dbReference type="EMBL" id="JABANO010032883">
    <property type="protein sequence ID" value="KAF4707827.1"/>
    <property type="molecule type" value="Genomic_DNA"/>
</dbReference>
<feature type="region of interest" description="Disordered" evidence="1">
    <location>
        <begin position="414"/>
        <end position="433"/>
    </location>
</feature>
<dbReference type="AlphaFoldDB" id="A0A7J6QHW7"/>
<feature type="region of interest" description="Disordered" evidence="1">
    <location>
        <begin position="701"/>
        <end position="723"/>
    </location>
</feature>
<evidence type="ECO:0000313" key="3">
    <source>
        <dbReference type="Proteomes" id="UP000553632"/>
    </source>
</evidence>
<organism evidence="2 3">
    <name type="scientific">Perkinsus olseni</name>
    <name type="common">Perkinsus atlanticus</name>
    <dbReference type="NCBI Taxonomy" id="32597"/>
    <lineage>
        <taxon>Eukaryota</taxon>
        <taxon>Sar</taxon>
        <taxon>Alveolata</taxon>
        <taxon>Perkinsozoa</taxon>
        <taxon>Perkinsea</taxon>
        <taxon>Perkinsida</taxon>
        <taxon>Perkinsidae</taxon>
        <taxon>Perkinsus</taxon>
    </lineage>
</organism>